<dbReference type="CDD" id="cd09917">
    <property type="entry name" value="F-box_SF"/>
    <property type="match status" value="1"/>
</dbReference>
<feature type="domain" description="F-box" evidence="2">
    <location>
        <begin position="105"/>
        <end position="154"/>
    </location>
</feature>
<feature type="compositionally biased region" description="Basic residues" evidence="1">
    <location>
        <begin position="69"/>
        <end position="80"/>
    </location>
</feature>
<organism evidence="3 4">
    <name type="scientific">Crepidotus variabilis</name>
    <dbReference type="NCBI Taxonomy" id="179855"/>
    <lineage>
        <taxon>Eukaryota</taxon>
        <taxon>Fungi</taxon>
        <taxon>Dikarya</taxon>
        <taxon>Basidiomycota</taxon>
        <taxon>Agaricomycotina</taxon>
        <taxon>Agaricomycetes</taxon>
        <taxon>Agaricomycetidae</taxon>
        <taxon>Agaricales</taxon>
        <taxon>Agaricineae</taxon>
        <taxon>Crepidotaceae</taxon>
        <taxon>Crepidotus</taxon>
    </lineage>
</organism>
<dbReference type="EMBL" id="MU157827">
    <property type="protein sequence ID" value="KAF9534027.1"/>
    <property type="molecule type" value="Genomic_DNA"/>
</dbReference>
<evidence type="ECO:0000313" key="3">
    <source>
        <dbReference type="EMBL" id="KAF9534027.1"/>
    </source>
</evidence>
<evidence type="ECO:0000313" key="4">
    <source>
        <dbReference type="Proteomes" id="UP000807306"/>
    </source>
</evidence>
<keyword evidence="4" id="KW-1185">Reference proteome</keyword>
<dbReference type="InterPro" id="IPR001810">
    <property type="entry name" value="F-box_dom"/>
</dbReference>
<dbReference type="Proteomes" id="UP000807306">
    <property type="component" value="Unassembled WGS sequence"/>
</dbReference>
<dbReference type="SUPFAM" id="SSF81383">
    <property type="entry name" value="F-box domain"/>
    <property type="match status" value="1"/>
</dbReference>
<feature type="compositionally biased region" description="Acidic residues" evidence="1">
    <location>
        <begin position="38"/>
        <end position="48"/>
    </location>
</feature>
<gene>
    <name evidence="3" type="ORF">CPB83DRAFT_902697</name>
</gene>
<dbReference type="Pfam" id="PF00646">
    <property type="entry name" value="F-box"/>
    <property type="match status" value="1"/>
</dbReference>
<name>A0A9P6ESF6_9AGAR</name>
<accession>A0A9P6ESF6</accession>
<evidence type="ECO:0000256" key="1">
    <source>
        <dbReference type="SAM" id="MobiDB-lite"/>
    </source>
</evidence>
<dbReference type="InterPro" id="IPR036047">
    <property type="entry name" value="F-box-like_dom_sf"/>
</dbReference>
<feature type="compositionally biased region" description="Basic residues" evidence="1">
    <location>
        <begin position="1"/>
        <end position="10"/>
    </location>
</feature>
<dbReference type="AlphaFoldDB" id="A0A9P6ESF6"/>
<dbReference type="PROSITE" id="PS50181">
    <property type="entry name" value="FBOX"/>
    <property type="match status" value="1"/>
</dbReference>
<feature type="region of interest" description="Disordered" evidence="1">
    <location>
        <begin position="1"/>
        <end position="81"/>
    </location>
</feature>
<dbReference type="OrthoDB" id="2322499at2759"/>
<proteinExistence type="predicted"/>
<reference evidence="3" key="1">
    <citation type="submission" date="2020-11" db="EMBL/GenBank/DDBJ databases">
        <authorList>
            <consortium name="DOE Joint Genome Institute"/>
            <person name="Ahrendt S."/>
            <person name="Riley R."/>
            <person name="Andreopoulos W."/>
            <person name="Labutti K."/>
            <person name="Pangilinan J."/>
            <person name="Ruiz-Duenas F.J."/>
            <person name="Barrasa J.M."/>
            <person name="Sanchez-Garcia M."/>
            <person name="Camarero S."/>
            <person name="Miyauchi S."/>
            <person name="Serrano A."/>
            <person name="Linde D."/>
            <person name="Babiker R."/>
            <person name="Drula E."/>
            <person name="Ayuso-Fernandez I."/>
            <person name="Pacheco R."/>
            <person name="Padilla G."/>
            <person name="Ferreira P."/>
            <person name="Barriuso J."/>
            <person name="Kellner H."/>
            <person name="Castanera R."/>
            <person name="Alfaro M."/>
            <person name="Ramirez L."/>
            <person name="Pisabarro A.G."/>
            <person name="Kuo A."/>
            <person name="Tritt A."/>
            <person name="Lipzen A."/>
            <person name="He G."/>
            <person name="Yan M."/>
            <person name="Ng V."/>
            <person name="Cullen D."/>
            <person name="Martin F."/>
            <person name="Rosso M.-N."/>
            <person name="Henrissat B."/>
            <person name="Hibbett D."/>
            <person name="Martinez A.T."/>
            <person name="Grigoriev I.V."/>
        </authorList>
    </citation>
    <scope>NUCLEOTIDE SEQUENCE</scope>
    <source>
        <strain evidence="3">CBS 506.95</strain>
    </source>
</reference>
<evidence type="ECO:0000259" key="2">
    <source>
        <dbReference type="PROSITE" id="PS50181"/>
    </source>
</evidence>
<sequence>MHDRPKRRAAKISAAKMAKGYSTNSESGEDWSMCSNSDGEEQSQESDFEERSDILSDRKRKPTATSARPAKRQQVSRRPVKVVAENSSAFETLPNHGKSKTQGKLSLFPTMPMDILFAVFSSLEPKDILNLARTTQAFRDVLMTKHATTVWKAARESIGAPDCPPIISEPHWASLLLGHICQSCGAKNVHQVEYTLLRRACKSCKNICLVSTTKVKKLYPRINETTLEMLPYLKKNASQNKWYWDDDIKEMLVKIAKLNTDIRKRVPEAQNAMKEFTKVRRATIKRLTQIKATWINFEIDYQEARYERENDLGEKRLELIQERFVALGYQIEDLIFLDGFSVCTRPSELTDRAWQSIRKDLEPAIIHNREERLEWSQQHLRCERRKLIDERYAEFRRSIPSKEWKYLPRTLDICLLEPFAKLVTSKSTVKISAKTLDEPFKSLSKLLKTVDAELQDHLLELLPGSKAMKTKTRASTSTVLKQLNLAHSMFQCQQRQYSPCSWLIGWDAISSHHCNEENEGLRFAAKTFTYQRRIAYSSRASTFADLVINAAGLDPMNATVQDMDQLDLRFACNCVTYPKQAPGYQWQALIEHLMKYDNSRYFSHPKSPEVQVLSDTKTQDIKAQEKVHSMWTRPSWICGHCAEFGLSNCKDRSTVETHVEDKHDITDPIQGTDILYFTRVAESFVPLPTVVAEPRPETSIAPESTSSSNLPQKHEEVFVCLRCGESAYKSRQQYNLKAIQAHLLSKHQVPAAKKDIDYRIKSP</sequence>
<comment type="caution">
    <text evidence="3">The sequence shown here is derived from an EMBL/GenBank/DDBJ whole genome shotgun (WGS) entry which is preliminary data.</text>
</comment>
<protein>
    <recommendedName>
        <fullName evidence="2">F-box domain-containing protein</fullName>
    </recommendedName>
</protein>